<evidence type="ECO:0000313" key="1">
    <source>
        <dbReference type="EMBL" id="GBN27844.1"/>
    </source>
</evidence>
<evidence type="ECO:0008006" key="3">
    <source>
        <dbReference type="Google" id="ProtNLM"/>
    </source>
</evidence>
<proteinExistence type="predicted"/>
<keyword evidence="2" id="KW-1185">Reference proteome</keyword>
<gene>
    <name evidence="1" type="ORF">AVEN_126483_1</name>
</gene>
<protein>
    <recommendedName>
        <fullName evidence="3">Integrase catalytic domain-containing protein</fullName>
    </recommendedName>
</protein>
<evidence type="ECO:0000313" key="2">
    <source>
        <dbReference type="Proteomes" id="UP000499080"/>
    </source>
</evidence>
<dbReference type="Gene3D" id="3.30.420.10">
    <property type="entry name" value="Ribonuclease H-like superfamily/Ribonuclease H"/>
    <property type="match status" value="1"/>
</dbReference>
<organism evidence="1 2">
    <name type="scientific">Araneus ventricosus</name>
    <name type="common">Orbweaver spider</name>
    <name type="synonym">Epeira ventricosa</name>
    <dbReference type="NCBI Taxonomy" id="182803"/>
    <lineage>
        <taxon>Eukaryota</taxon>
        <taxon>Metazoa</taxon>
        <taxon>Ecdysozoa</taxon>
        <taxon>Arthropoda</taxon>
        <taxon>Chelicerata</taxon>
        <taxon>Arachnida</taxon>
        <taxon>Araneae</taxon>
        <taxon>Araneomorphae</taxon>
        <taxon>Entelegynae</taxon>
        <taxon>Araneoidea</taxon>
        <taxon>Araneidae</taxon>
        <taxon>Araneus</taxon>
    </lineage>
</organism>
<accession>A0A4Y2MN68</accession>
<dbReference type="Proteomes" id="UP000499080">
    <property type="component" value="Unassembled WGS sequence"/>
</dbReference>
<reference evidence="1 2" key="1">
    <citation type="journal article" date="2019" name="Sci. Rep.">
        <title>Orb-weaving spider Araneus ventricosus genome elucidates the spidroin gene catalogue.</title>
        <authorList>
            <person name="Kono N."/>
            <person name="Nakamura H."/>
            <person name="Ohtoshi R."/>
            <person name="Moran D.A.P."/>
            <person name="Shinohara A."/>
            <person name="Yoshida Y."/>
            <person name="Fujiwara M."/>
            <person name="Mori M."/>
            <person name="Tomita M."/>
            <person name="Arakawa K."/>
        </authorList>
    </citation>
    <scope>NUCLEOTIDE SEQUENCE [LARGE SCALE GENOMIC DNA]</scope>
</reference>
<dbReference type="InterPro" id="IPR036397">
    <property type="entry name" value="RNaseH_sf"/>
</dbReference>
<dbReference type="AlphaFoldDB" id="A0A4Y2MN68"/>
<sequence>MRFDIRLIQRFYDLWRSWYSSGQRQSHSDQEASTVAEELVRAWISRYGVPILHSDQGTNFNSCSLCTGSGLLVRILRLERARRYIPGLMAWCEIYQTILNHLSLYLIRDRLTGIHIYLFLFSLHRRSRQIDEELGLILSSSELNDVILTFQRVTLTKPKK</sequence>
<name>A0A4Y2MN68_ARAVE</name>
<dbReference type="EMBL" id="BGPR01123771">
    <property type="protein sequence ID" value="GBN27844.1"/>
    <property type="molecule type" value="Genomic_DNA"/>
</dbReference>
<dbReference type="GO" id="GO:0003676">
    <property type="term" value="F:nucleic acid binding"/>
    <property type="evidence" value="ECO:0007669"/>
    <property type="project" value="InterPro"/>
</dbReference>
<comment type="caution">
    <text evidence="1">The sequence shown here is derived from an EMBL/GenBank/DDBJ whole genome shotgun (WGS) entry which is preliminary data.</text>
</comment>